<dbReference type="PANTHER" id="PTHR44858:SF1">
    <property type="entry name" value="UDP-N-ACETYLGLUCOSAMINE--PEPTIDE N-ACETYLGLUCOSAMINYLTRANSFERASE SPINDLY-RELATED"/>
    <property type="match status" value="1"/>
</dbReference>
<dbReference type="InterPro" id="IPR050498">
    <property type="entry name" value="Ycf3"/>
</dbReference>
<dbReference type="InterPro" id="IPR011990">
    <property type="entry name" value="TPR-like_helical_dom_sf"/>
</dbReference>
<accession>A0A5S9ISB8</accession>
<evidence type="ECO:0000256" key="2">
    <source>
        <dbReference type="ARBA" id="ARBA00022803"/>
    </source>
</evidence>
<dbReference type="PROSITE" id="PS50005">
    <property type="entry name" value="TPR"/>
    <property type="match status" value="3"/>
</dbReference>
<dbReference type="Pfam" id="PF13181">
    <property type="entry name" value="TPR_8"/>
    <property type="match status" value="1"/>
</dbReference>
<dbReference type="SMART" id="SM00028">
    <property type="entry name" value="TPR"/>
    <property type="match status" value="12"/>
</dbReference>
<dbReference type="AlphaFoldDB" id="A0A5S9ISB8"/>
<keyword evidence="4" id="KW-0472">Membrane</keyword>
<evidence type="ECO:0000256" key="3">
    <source>
        <dbReference type="PROSITE-ProRule" id="PRU00339"/>
    </source>
</evidence>
<sequence length="752" mass="89842">MQLLNNRYAIVKMDHHYEFGKIYLCQDTKSDELVTIQECMGDYDTKISEQIEYDYYLIMGMERPIKPRNFFVVQNRYFFVMQHIESERQRIAATQKIYEMLHKVIDKESIARKSTLPKTLAHTQTPQKKYIPSRERWRELKEKRAKKTEKNITMRIILIFAVIFVGTHLWKYIKTQRVINHCNNAKSYMQKHQYGLALKELASAIEYNERQAAVYYQRGLVYQAMLGKEKLAVQSFSQAIVLDRKNPQAYYQRALLYVSQKNSRLALHDLTKTIQFDRQNSQAYYRRGLVYSQLKGKEMNALNDFSNAIRLAPNKAIFYYQRAILYSKIQAKEKNALRDFTTAIKLGINNFYIYSERAKIYEKKRLHEEALKDLSTALHMDAQADGYYRRGKIYAKQKKYTAAIADFSNAVHVDRKFSKGYMERGDVYYRQKKYDLAIEDWVTAVKTEGQYIRLSSLVSNDFKIEYITKLLEIQAYSKAYLERGNIYCWQRKYELAIDDWIKAAEIDGKYSFYIFLVGDDLAIKYLTKFIELQPRSARAYLDRAKRYHKQNRVLAAIEDWSRVLEIDKYTCYIPEVEKCDAVYYEAMLEYLTKVLKKRPYMEKAYSARGYIYRKQQKYDLALRDFINVPIMQRENAKNIRETLKYVQKMRQFRENVFHSIKKKKDPMQKRLSLEEETYNKAMYLENNDDFKLKFLSKFIEFYPKFVQLYVDRGKIYKGQKKYALAIKDWEKAIELGGAVRELRRWIDGITNK</sequence>
<evidence type="ECO:0000256" key="1">
    <source>
        <dbReference type="ARBA" id="ARBA00022737"/>
    </source>
</evidence>
<feature type="repeat" description="TPR" evidence="3">
    <location>
        <begin position="418"/>
        <end position="451"/>
    </location>
</feature>
<evidence type="ECO:0000256" key="4">
    <source>
        <dbReference type="SAM" id="Phobius"/>
    </source>
</evidence>
<keyword evidence="4" id="KW-0812">Transmembrane</keyword>
<evidence type="ECO:0000313" key="6">
    <source>
        <dbReference type="Proteomes" id="UP000326354"/>
    </source>
</evidence>
<protein>
    <recommendedName>
        <fullName evidence="7">UDP-N-acetylglucosamine--peptide N-acetylglucosaminyltransferase SPINDLY</fullName>
    </recommendedName>
</protein>
<dbReference type="InterPro" id="IPR019734">
    <property type="entry name" value="TPR_rpt"/>
</dbReference>
<keyword evidence="6" id="KW-1185">Reference proteome</keyword>
<dbReference type="SUPFAM" id="SSF48452">
    <property type="entry name" value="TPR-like"/>
    <property type="match status" value="4"/>
</dbReference>
<dbReference type="RefSeq" id="WP_173013618.1">
    <property type="nucleotide sequence ID" value="NZ_AP019860.1"/>
</dbReference>
<dbReference type="Proteomes" id="UP000326354">
    <property type="component" value="Chromosome"/>
</dbReference>
<evidence type="ECO:0000313" key="5">
    <source>
        <dbReference type="EMBL" id="BBM87238.1"/>
    </source>
</evidence>
<gene>
    <name evidence="5" type="ORF">UABAM_05641</name>
</gene>
<dbReference type="Pfam" id="PF00515">
    <property type="entry name" value="TPR_1"/>
    <property type="match status" value="1"/>
</dbReference>
<organism evidence="5 6">
    <name type="scientific">Uabimicrobium amorphum</name>
    <dbReference type="NCBI Taxonomy" id="2596890"/>
    <lineage>
        <taxon>Bacteria</taxon>
        <taxon>Pseudomonadati</taxon>
        <taxon>Planctomycetota</taxon>
        <taxon>Candidatus Uabimicrobiia</taxon>
        <taxon>Candidatus Uabimicrobiales</taxon>
        <taxon>Candidatus Uabimicrobiaceae</taxon>
        <taxon>Candidatus Uabimicrobium</taxon>
    </lineage>
</organism>
<dbReference type="EMBL" id="AP019860">
    <property type="protein sequence ID" value="BBM87238.1"/>
    <property type="molecule type" value="Genomic_DNA"/>
</dbReference>
<feature type="transmembrane region" description="Helical" evidence="4">
    <location>
        <begin position="152"/>
        <end position="173"/>
    </location>
</feature>
<keyword evidence="1" id="KW-0677">Repeat</keyword>
<name>A0A5S9ISB8_UABAM</name>
<evidence type="ECO:0008006" key="7">
    <source>
        <dbReference type="Google" id="ProtNLM"/>
    </source>
</evidence>
<feature type="repeat" description="TPR" evidence="3">
    <location>
        <begin position="477"/>
        <end position="510"/>
    </location>
</feature>
<keyword evidence="4" id="KW-1133">Transmembrane helix</keyword>
<keyword evidence="2 3" id="KW-0802">TPR repeat</keyword>
<feature type="repeat" description="TPR" evidence="3">
    <location>
        <begin position="384"/>
        <end position="417"/>
    </location>
</feature>
<reference evidence="5 6" key="1">
    <citation type="submission" date="2019-08" db="EMBL/GenBank/DDBJ databases">
        <title>Complete genome sequence of Candidatus Uab amorphum.</title>
        <authorList>
            <person name="Shiratori T."/>
            <person name="Suzuki S."/>
            <person name="Kakizawa Y."/>
            <person name="Ishida K."/>
        </authorList>
    </citation>
    <scope>NUCLEOTIDE SEQUENCE [LARGE SCALE GENOMIC DNA]</scope>
    <source>
        <strain evidence="5 6">SRT547</strain>
    </source>
</reference>
<proteinExistence type="predicted"/>
<dbReference type="PANTHER" id="PTHR44858">
    <property type="entry name" value="TETRATRICOPEPTIDE REPEAT PROTEIN 6"/>
    <property type="match status" value="1"/>
</dbReference>
<dbReference type="Gene3D" id="1.25.40.10">
    <property type="entry name" value="Tetratricopeptide repeat domain"/>
    <property type="match status" value="8"/>
</dbReference>
<dbReference type="KEGG" id="uam:UABAM_05641"/>